<dbReference type="EMBL" id="FNQP01000034">
    <property type="protein sequence ID" value="SEB08937.1"/>
    <property type="molecule type" value="Genomic_DNA"/>
</dbReference>
<dbReference type="AlphaFoldDB" id="A0A1H4GHF5"/>
<accession>A0A1H4GHF5</accession>
<dbReference type="Pfam" id="PF25212">
    <property type="entry name" value="HVO_A0114"/>
    <property type="match status" value="1"/>
</dbReference>
<sequence>MSHVLHVEIQPATAALDAFGATLQQLEAGQAVTPHFSIGFETVPQFAKVFTPKRWELISELKKLGAVSIYELAKRLDRHYRNVHQDVALLSEWLVIEKDEHGKVFVPWDEIDVRLPLQAAA</sequence>
<dbReference type="RefSeq" id="WP_093070693.1">
    <property type="nucleotide sequence ID" value="NZ_FNQP01000034.1"/>
</dbReference>
<keyword evidence="2" id="KW-1185">Reference proteome</keyword>
<proteinExistence type="predicted"/>
<dbReference type="STRING" id="525918.SAMN05660964_03485"/>
<reference evidence="1 2" key="1">
    <citation type="submission" date="2016-10" db="EMBL/GenBank/DDBJ databases">
        <authorList>
            <person name="de Groot N.N."/>
        </authorList>
    </citation>
    <scope>NUCLEOTIDE SEQUENCE [LARGE SCALE GENOMIC DNA]</scope>
    <source>
        <strain evidence="1 2">DSM 21228</strain>
    </source>
</reference>
<gene>
    <name evidence="1" type="ORF">SAMN05660964_03485</name>
</gene>
<evidence type="ECO:0000313" key="1">
    <source>
        <dbReference type="EMBL" id="SEB08937.1"/>
    </source>
</evidence>
<organism evidence="1 2">
    <name type="scientific">Thiothrix caldifontis</name>
    <dbReference type="NCBI Taxonomy" id="525918"/>
    <lineage>
        <taxon>Bacteria</taxon>
        <taxon>Pseudomonadati</taxon>
        <taxon>Pseudomonadota</taxon>
        <taxon>Gammaproteobacteria</taxon>
        <taxon>Thiotrichales</taxon>
        <taxon>Thiotrichaceae</taxon>
        <taxon>Thiothrix</taxon>
    </lineage>
</organism>
<protein>
    <submittedName>
        <fullName evidence="1">Predicted transcriptional regulator</fullName>
    </submittedName>
</protein>
<dbReference type="OrthoDB" id="5771171at2"/>
<dbReference type="Proteomes" id="UP000199397">
    <property type="component" value="Unassembled WGS sequence"/>
</dbReference>
<evidence type="ECO:0000313" key="2">
    <source>
        <dbReference type="Proteomes" id="UP000199397"/>
    </source>
</evidence>
<name>A0A1H4GHF5_9GAMM</name>